<comment type="caution">
    <text evidence="5">The sequence shown here is derived from an EMBL/GenBank/DDBJ whole genome shotgun (WGS) entry which is preliminary data.</text>
</comment>
<dbReference type="AlphaFoldDB" id="A0A1V9ZYB4"/>
<sequence>MAQAVGVQEEVELWCGVYGNGRSFPITISINSKFTVNNLRIVIANTYNSLFGDQVYPGNLILYFTRKMNENGTWSNEWLVDIDEKLEDWLKKGRQADYPKMVPGFKLQDKYLKDSELSDQNIHILVEFEQQSNLTTPAQEISSGLSLLQREPDDFKLVLQRTRPTYSTSVSRFL</sequence>
<name>A0A1V9ZYB4_9STRA</name>
<gene>
    <name evidence="5" type="ORF">THRCLA_21266</name>
</gene>
<evidence type="ECO:0000256" key="3">
    <source>
        <dbReference type="ARBA" id="ARBA00022525"/>
    </source>
</evidence>
<dbReference type="Proteomes" id="UP000243217">
    <property type="component" value="Unassembled WGS sequence"/>
</dbReference>
<evidence type="ECO:0000259" key="4">
    <source>
        <dbReference type="Pfam" id="PF20147"/>
    </source>
</evidence>
<dbReference type="EMBL" id="JNBS01001043">
    <property type="protein sequence ID" value="OQS03012.1"/>
    <property type="molecule type" value="Genomic_DNA"/>
</dbReference>
<accession>A0A1V9ZYB4</accession>
<reference evidence="5 6" key="1">
    <citation type="journal article" date="2014" name="Genome Biol. Evol.">
        <title>The secreted proteins of Achlya hypogyna and Thraustotheca clavata identify the ancestral oomycete secretome and reveal gene acquisitions by horizontal gene transfer.</title>
        <authorList>
            <person name="Misner I."/>
            <person name="Blouin N."/>
            <person name="Leonard G."/>
            <person name="Richards T.A."/>
            <person name="Lane C.E."/>
        </authorList>
    </citation>
    <scope>NUCLEOTIDE SEQUENCE [LARGE SCALE GENOMIC DNA]</scope>
    <source>
        <strain evidence="5 6">ATCC 34112</strain>
    </source>
</reference>
<proteinExistence type="predicted"/>
<evidence type="ECO:0000313" key="6">
    <source>
        <dbReference type="Proteomes" id="UP000243217"/>
    </source>
</evidence>
<evidence type="ECO:0000313" key="5">
    <source>
        <dbReference type="EMBL" id="OQS03012.1"/>
    </source>
</evidence>
<evidence type="ECO:0000256" key="2">
    <source>
        <dbReference type="ARBA" id="ARBA00004613"/>
    </source>
</evidence>
<protein>
    <recommendedName>
        <fullName evidence="4">Crinkler effector protein N-terminal domain-containing protein</fullName>
    </recommendedName>
</protein>
<dbReference type="Pfam" id="PF20147">
    <property type="entry name" value="Crinkler"/>
    <property type="match status" value="1"/>
</dbReference>
<dbReference type="GO" id="GO:0005576">
    <property type="term" value="C:extracellular region"/>
    <property type="evidence" value="ECO:0007669"/>
    <property type="project" value="UniProtKB-SubCell"/>
</dbReference>
<comment type="subcellular location">
    <subcellularLocation>
        <location evidence="1">Host cell</location>
    </subcellularLocation>
    <subcellularLocation>
        <location evidence="2">Secreted</location>
    </subcellularLocation>
</comment>
<evidence type="ECO:0000256" key="1">
    <source>
        <dbReference type="ARBA" id="ARBA00004340"/>
    </source>
</evidence>
<dbReference type="InterPro" id="IPR045379">
    <property type="entry name" value="Crinkler_N"/>
</dbReference>
<keyword evidence="6" id="KW-1185">Reference proteome</keyword>
<dbReference type="GO" id="GO:0043657">
    <property type="term" value="C:host cell"/>
    <property type="evidence" value="ECO:0007669"/>
    <property type="project" value="UniProtKB-SubCell"/>
</dbReference>
<feature type="domain" description="Crinkler effector protein N-terminal" evidence="4">
    <location>
        <begin position="11"/>
        <end position="127"/>
    </location>
</feature>
<keyword evidence="3" id="KW-0964">Secreted</keyword>
<organism evidence="5 6">
    <name type="scientific">Thraustotheca clavata</name>
    <dbReference type="NCBI Taxonomy" id="74557"/>
    <lineage>
        <taxon>Eukaryota</taxon>
        <taxon>Sar</taxon>
        <taxon>Stramenopiles</taxon>
        <taxon>Oomycota</taxon>
        <taxon>Saprolegniomycetes</taxon>
        <taxon>Saprolegniales</taxon>
        <taxon>Achlyaceae</taxon>
        <taxon>Thraustotheca</taxon>
    </lineage>
</organism>